<evidence type="ECO:0000259" key="1">
    <source>
        <dbReference type="PROSITE" id="PS50943"/>
    </source>
</evidence>
<dbReference type="SUPFAM" id="SSF47413">
    <property type="entry name" value="lambda repressor-like DNA-binding domains"/>
    <property type="match status" value="1"/>
</dbReference>
<dbReference type="Gene3D" id="1.10.260.40">
    <property type="entry name" value="lambda repressor-like DNA-binding domains"/>
    <property type="match status" value="1"/>
</dbReference>
<keyword evidence="3" id="KW-1185">Reference proteome</keyword>
<dbReference type="RefSeq" id="WP_124086303.1">
    <property type="nucleotide sequence ID" value="NZ_UXAW01000060.1"/>
</dbReference>
<dbReference type="CDD" id="cd00093">
    <property type="entry name" value="HTH_XRE"/>
    <property type="match status" value="1"/>
</dbReference>
<dbReference type="Proteomes" id="UP000277498">
    <property type="component" value="Unassembled WGS sequence"/>
</dbReference>
<evidence type="ECO:0000313" key="3">
    <source>
        <dbReference type="Proteomes" id="UP000277498"/>
    </source>
</evidence>
<accession>A0A3P5X075</accession>
<sequence length="117" mass="12797">MDIFAKKLKERAAQLGISNAEAARLCGLDERRYANYANDQREPDLATLVKIARTLGTSADYLLGLTDTATTDKRSRLVERLTVAASSLPDDQLATVVTQVEALALPRQKRPGKKTPV</sequence>
<dbReference type="SMART" id="SM00530">
    <property type="entry name" value="HTH_XRE"/>
    <property type="match status" value="1"/>
</dbReference>
<organism evidence="2 3">
    <name type="scientific">Pseudogemmobacter humi</name>
    <dbReference type="NCBI Taxonomy" id="2483812"/>
    <lineage>
        <taxon>Bacteria</taxon>
        <taxon>Pseudomonadati</taxon>
        <taxon>Pseudomonadota</taxon>
        <taxon>Alphaproteobacteria</taxon>
        <taxon>Rhodobacterales</taxon>
        <taxon>Paracoccaceae</taxon>
        <taxon>Pseudogemmobacter</taxon>
    </lineage>
</organism>
<dbReference type="InterPro" id="IPR010982">
    <property type="entry name" value="Lambda_DNA-bd_dom_sf"/>
</dbReference>
<evidence type="ECO:0000313" key="2">
    <source>
        <dbReference type="EMBL" id="VDC27477.1"/>
    </source>
</evidence>
<name>A0A3P5X075_9RHOB</name>
<dbReference type="Pfam" id="PF01381">
    <property type="entry name" value="HTH_3"/>
    <property type="match status" value="1"/>
</dbReference>
<dbReference type="PROSITE" id="PS50943">
    <property type="entry name" value="HTH_CROC1"/>
    <property type="match status" value="1"/>
</dbReference>
<dbReference type="EMBL" id="UXAW01000060">
    <property type="protein sequence ID" value="VDC27477.1"/>
    <property type="molecule type" value="Genomic_DNA"/>
</dbReference>
<dbReference type="OrthoDB" id="8115576at2"/>
<feature type="domain" description="HTH cro/C1-type" evidence="1">
    <location>
        <begin position="8"/>
        <end position="62"/>
    </location>
</feature>
<reference evidence="2 3" key="1">
    <citation type="submission" date="2018-11" db="EMBL/GenBank/DDBJ databases">
        <authorList>
            <person name="Criscuolo A."/>
        </authorList>
    </citation>
    <scope>NUCLEOTIDE SEQUENCE [LARGE SCALE GENOMIC DNA]</scope>
    <source>
        <strain evidence="2">ACIP111625</strain>
    </source>
</reference>
<gene>
    <name evidence="2" type="primary">immR</name>
    <name evidence="2" type="ORF">XINFAN_01893</name>
</gene>
<protein>
    <submittedName>
        <fullName evidence="2">HTH-type transcriptional regulator ImmR</fullName>
    </submittedName>
</protein>
<dbReference type="InterPro" id="IPR001387">
    <property type="entry name" value="Cro/C1-type_HTH"/>
</dbReference>
<dbReference type="GO" id="GO:0003677">
    <property type="term" value="F:DNA binding"/>
    <property type="evidence" value="ECO:0007669"/>
    <property type="project" value="InterPro"/>
</dbReference>
<dbReference type="AlphaFoldDB" id="A0A3P5X075"/>
<proteinExistence type="predicted"/>